<dbReference type="AlphaFoldDB" id="A0A845F696"/>
<dbReference type="RefSeq" id="WP_160910548.1">
    <property type="nucleotide sequence ID" value="NZ_WMFA01000001.1"/>
</dbReference>
<gene>
    <name evidence="1" type="ORF">GLW00_00645</name>
</gene>
<dbReference type="EMBL" id="WMFA01000001">
    <property type="protein sequence ID" value="MYL69334.1"/>
    <property type="molecule type" value="Genomic_DNA"/>
</dbReference>
<dbReference type="GeneID" id="78005476"/>
<dbReference type="InterPro" id="IPR028994">
    <property type="entry name" value="Integrin_alpha_N"/>
</dbReference>
<reference evidence="1 2" key="1">
    <citation type="submission" date="2019-11" db="EMBL/GenBank/DDBJ databases">
        <title>Genome sequences of 17 halophilic strains isolated from different environments.</title>
        <authorList>
            <person name="Furrow R.E."/>
        </authorList>
    </citation>
    <scope>NUCLEOTIDE SEQUENCE [LARGE SCALE GENOMIC DNA]</scope>
    <source>
        <strain evidence="1 2">SL-4</strain>
    </source>
</reference>
<comment type="caution">
    <text evidence="1">The sequence shown here is derived from an EMBL/GenBank/DDBJ whole genome shotgun (WGS) entry which is preliminary data.</text>
</comment>
<evidence type="ECO:0000313" key="2">
    <source>
        <dbReference type="Proteomes" id="UP000450457"/>
    </source>
</evidence>
<protein>
    <submittedName>
        <fullName evidence="1">Uncharacterized protein</fullName>
    </submittedName>
</protein>
<evidence type="ECO:0000313" key="1">
    <source>
        <dbReference type="EMBL" id="MYL69334.1"/>
    </source>
</evidence>
<dbReference type="OrthoDB" id="5637at2"/>
<dbReference type="SUPFAM" id="SSF69318">
    <property type="entry name" value="Integrin alpha N-terminal domain"/>
    <property type="match status" value="1"/>
</dbReference>
<accession>A0A845F696</accession>
<sequence length="422" mass="48258">MRKDMVSIFKRFLPPTATMVHFATPESKYALIITDLEGDGVTEIAGIYYWRGENYLMILKQGPGGWYIADTKKGKGYGVKYLGAVPLKNRNEYNILVGWQVGSIWSDLSVYEWGNDGVTDLIEGNQYFSMIDVEDMEGKQGRDGLYEVALWKHDTGLAYTVEVFRWGHDGFERAEDDYPAYFKKVERYYSSLLREYNSSTYWYYIADAQIKTGRKREAYKSITHALDFEYPYPSRDKLLNLRRDLCDVEPFSNQKGIDFSSLTYVCSQTERDLKLEAAVEKEYNVKISKENIRYYYNRIDLNNEGNKEVFVFLVGSFVCGTGGCSAVIFKEMEDEYQVLSRFSLVRNPVIVSNTTTNGYRDLIMYVAGGGIEDFFAHIKFDGQTYPLNPSVQPRVASGTKVEGEAIVADDLAKSKGIQINET</sequence>
<organism evidence="1 2">
    <name type="scientific">Halobacillus litoralis</name>
    <dbReference type="NCBI Taxonomy" id="45668"/>
    <lineage>
        <taxon>Bacteria</taxon>
        <taxon>Bacillati</taxon>
        <taxon>Bacillota</taxon>
        <taxon>Bacilli</taxon>
        <taxon>Bacillales</taxon>
        <taxon>Bacillaceae</taxon>
        <taxon>Halobacillus</taxon>
    </lineage>
</organism>
<dbReference type="Proteomes" id="UP000450457">
    <property type="component" value="Unassembled WGS sequence"/>
</dbReference>
<proteinExistence type="predicted"/>
<name>A0A845F696_9BACI</name>